<dbReference type="GO" id="GO:0003777">
    <property type="term" value="F:microtubule motor activity"/>
    <property type="evidence" value="ECO:0007669"/>
    <property type="project" value="InterPro"/>
</dbReference>
<protein>
    <recommendedName>
        <fullName evidence="8">Kinesin-like protein</fullName>
    </recommendedName>
</protein>
<comment type="similarity">
    <text evidence="7 8">Belongs to the TRAFAC class myosin-kinesin ATPase superfamily. Kinesin family.</text>
</comment>
<dbReference type="InterPro" id="IPR019821">
    <property type="entry name" value="Kinesin_motor_CS"/>
</dbReference>
<evidence type="ECO:0000256" key="6">
    <source>
        <dbReference type="ARBA" id="ARBA00023212"/>
    </source>
</evidence>
<dbReference type="PROSITE" id="PS00411">
    <property type="entry name" value="KINESIN_MOTOR_1"/>
    <property type="match status" value="1"/>
</dbReference>
<dbReference type="GO" id="GO:0008017">
    <property type="term" value="F:microtubule binding"/>
    <property type="evidence" value="ECO:0007669"/>
    <property type="project" value="InterPro"/>
</dbReference>
<dbReference type="InterPro" id="IPR027640">
    <property type="entry name" value="Kinesin-like_fam"/>
</dbReference>
<dbReference type="InterPro" id="IPR001752">
    <property type="entry name" value="Kinesin_motor_dom"/>
</dbReference>
<keyword evidence="2 8" id="KW-0493">Microtubule</keyword>
<keyword evidence="6" id="KW-0963">Cytoplasm</keyword>
<dbReference type="AlphaFoldDB" id="B0W5D9"/>
<organism>
    <name type="scientific">Culex quinquefasciatus</name>
    <name type="common">Southern house mosquito</name>
    <name type="synonym">Culex pungens</name>
    <dbReference type="NCBI Taxonomy" id="7176"/>
    <lineage>
        <taxon>Eukaryota</taxon>
        <taxon>Metazoa</taxon>
        <taxon>Ecdysozoa</taxon>
        <taxon>Arthropoda</taxon>
        <taxon>Hexapoda</taxon>
        <taxon>Insecta</taxon>
        <taxon>Pterygota</taxon>
        <taxon>Neoptera</taxon>
        <taxon>Endopterygota</taxon>
        <taxon>Diptera</taxon>
        <taxon>Nematocera</taxon>
        <taxon>Culicoidea</taxon>
        <taxon>Culicidae</taxon>
        <taxon>Culicinae</taxon>
        <taxon>Culicini</taxon>
        <taxon>Culex</taxon>
        <taxon>Culex</taxon>
    </lineage>
</organism>
<dbReference type="OrthoDB" id="123929at2759"/>
<dbReference type="PROSITE" id="PS50067">
    <property type="entry name" value="KINESIN_MOTOR_2"/>
    <property type="match status" value="1"/>
</dbReference>
<evidence type="ECO:0000259" key="11">
    <source>
        <dbReference type="PROSITE" id="PS50067"/>
    </source>
</evidence>
<evidence type="ECO:0000256" key="10">
    <source>
        <dbReference type="SAM" id="MobiDB-lite"/>
    </source>
</evidence>
<evidence type="ECO:0000256" key="2">
    <source>
        <dbReference type="ARBA" id="ARBA00022701"/>
    </source>
</evidence>
<keyword evidence="4 7" id="KW-0067">ATP-binding</keyword>
<proteinExistence type="inferred from homology"/>
<evidence type="ECO:0000256" key="5">
    <source>
        <dbReference type="ARBA" id="ARBA00023175"/>
    </source>
</evidence>
<dbReference type="GO" id="GO:0007018">
    <property type="term" value="P:microtubule-based movement"/>
    <property type="evidence" value="ECO:0007669"/>
    <property type="project" value="InterPro"/>
</dbReference>
<evidence type="ECO:0000256" key="1">
    <source>
        <dbReference type="ARBA" id="ARBA00004245"/>
    </source>
</evidence>
<sequence length="626" mass="72035">MKRAQPSFLHARENSVDRRMRPRPNTRVNLESLMSNESSRTSSSRSSSPSNRSPSPVQSEYIPPEAVKEESTVKVCLRLRPNLKNNPVRLAFRIQDNTLLARGSDDNSTERQYTFSDIFNDSVSQAQVYESCIRPSISNITGDRGATFLTYGTSGSGKTYTLLGTNNSPGIVPRAIEQVFVENSNLISPQPNLKIDKTTIQTLDDESVRDEINKVQAMKRILQNRDNSHVRMKSIIQKEHAFHPKEDPDLRVFIWVSFVEIYNENVYDLLAHDSIFGKRKPMKILSNEGNAYIKDLSCVYAGSSEDAYNILQFGIQSATYGSTDVNSNSSRSHSIFSMTVVSFSVVDQQINYSVYKFCDLAGSERLKKTGTVGDRLKEAQKINTSLLVLGRCLETVYKNQKSKKLAEIVPVRDSKLTMLIQSALLGKEKFTMIVNLYPTEEYYDENLNVLNFSSIAKQIVLQKKMTQKHHRSTRFSFFLAQATSSPSARIDGNRLMMEIERLKQELDHEATVYREQLNEKELENQFLRQELLRQELQLRNELTDDFESYCVQREATFQTRLKQAQEAAALPYKSQIATLNTKVEKLRETIMDMEYEEEEYEKKLAAYQNELRKYRDKERRFRRLSL</sequence>
<reference evidence="12" key="1">
    <citation type="submission" date="2007-03" db="EMBL/GenBank/DDBJ databases">
        <title>Annotation of Culex pipiens quinquefasciatus.</title>
        <authorList>
            <consortium name="The Broad Institute Genome Sequencing Platform"/>
            <person name="Atkinson P.W."/>
            <person name="Hemingway J."/>
            <person name="Christensen B.M."/>
            <person name="Higgs S."/>
            <person name="Kodira C."/>
            <person name="Hannick L."/>
            <person name="Megy K."/>
            <person name="O'Leary S."/>
            <person name="Pearson M."/>
            <person name="Haas B.J."/>
            <person name="Mauceli E."/>
            <person name="Wortman J.R."/>
            <person name="Lee N.H."/>
            <person name="Guigo R."/>
            <person name="Stanke M."/>
            <person name="Alvarado L."/>
            <person name="Amedeo P."/>
            <person name="Antoine C.H."/>
            <person name="Arensburger P."/>
            <person name="Bidwell S.L."/>
            <person name="Crawford M."/>
            <person name="Camaro F."/>
            <person name="Devon K."/>
            <person name="Engels R."/>
            <person name="Hammond M."/>
            <person name="Howarth C."/>
            <person name="Koehrsen M."/>
            <person name="Lawson D."/>
            <person name="Montgomery P."/>
            <person name="Nene V."/>
            <person name="Nusbaum C."/>
            <person name="Puiu D."/>
            <person name="Romero-Severson J."/>
            <person name="Severson D.W."/>
            <person name="Shumway M."/>
            <person name="Sisk P."/>
            <person name="Stolte C."/>
            <person name="Zeng Q."/>
            <person name="Eisenstadt E."/>
            <person name="Fraser-Liggett C."/>
            <person name="Strausberg R."/>
            <person name="Galagan J."/>
            <person name="Birren B."/>
            <person name="Collins F.H."/>
        </authorList>
    </citation>
    <scope>NUCLEOTIDE SEQUENCE [LARGE SCALE GENOMIC DNA]</scope>
    <source>
        <strain evidence="12">JHB</strain>
    </source>
</reference>
<dbReference type="GO" id="GO:0005874">
    <property type="term" value="C:microtubule"/>
    <property type="evidence" value="ECO:0007669"/>
    <property type="project" value="UniProtKB-KW"/>
</dbReference>
<dbReference type="GO" id="GO:0005871">
    <property type="term" value="C:kinesin complex"/>
    <property type="evidence" value="ECO:0007669"/>
    <property type="project" value="TreeGrafter"/>
</dbReference>
<dbReference type="PRINTS" id="PR00380">
    <property type="entry name" value="KINESINHEAVY"/>
</dbReference>
<dbReference type="KEGG" id="cqu:CpipJ_CPIJ002258"/>
<dbReference type="Pfam" id="PF00225">
    <property type="entry name" value="Kinesin"/>
    <property type="match status" value="1"/>
</dbReference>
<feature type="coiled-coil region" evidence="9">
    <location>
        <begin position="496"/>
        <end position="539"/>
    </location>
</feature>
<dbReference type="PANTHER" id="PTHR24115">
    <property type="entry name" value="KINESIN-RELATED"/>
    <property type="match status" value="1"/>
</dbReference>
<keyword evidence="6" id="KW-0206">Cytoskeleton</keyword>
<keyword evidence="14" id="KW-1185">Reference proteome</keyword>
<dbReference type="InterPro" id="IPR036961">
    <property type="entry name" value="Kinesin_motor_dom_sf"/>
</dbReference>
<evidence type="ECO:0000313" key="13">
    <source>
        <dbReference type="EnsemblMetazoa" id="CPIJ002258-PA"/>
    </source>
</evidence>
<evidence type="ECO:0000256" key="7">
    <source>
        <dbReference type="PROSITE-ProRule" id="PRU00283"/>
    </source>
</evidence>
<keyword evidence="3 7" id="KW-0547">Nucleotide-binding</keyword>
<dbReference type="Gene3D" id="3.40.850.10">
    <property type="entry name" value="Kinesin motor domain"/>
    <property type="match status" value="1"/>
</dbReference>
<dbReference type="PANTHER" id="PTHR24115:SF1008">
    <property type="entry name" value="KINESIN-LIKE PROTEIN SUBITO"/>
    <property type="match status" value="1"/>
</dbReference>
<evidence type="ECO:0000256" key="4">
    <source>
        <dbReference type="ARBA" id="ARBA00022840"/>
    </source>
</evidence>
<dbReference type="SMART" id="SM00129">
    <property type="entry name" value="KISc"/>
    <property type="match status" value="1"/>
</dbReference>
<evidence type="ECO:0000256" key="8">
    <source>
        <dbReference type="RuleBase" id="RU000394"/>
    </source>
</evidence>
<dbReference type="HOGENOM" id="CLU_027535_0_0_1"/>
<evidence type="ECO:0000256" key="9">
    <source>
        <dbReference type="SAM" id="Coils"/>
    </source>
</evidence>
<dbReference type="InParanoid" id="B0W5D9"/>
<dbReference type="GO" id="GO:0016887">
    <property type="term" value="F:ATP hydrolysis activity"/>
    <property type="evidence" value="ECO:0007669"/>
    <property type="project" value="TreeGrafter"/>
</dbReference>
<feature type="region of interest" description="Disordered" evidence="10">
    <location>
        <begin position="1"/>
        <end position="65"/>
    </location>
</feature>
<keyword evidence="5 7" id="KW-0505">Motor protein</keyword>
<gene>
    <name evidence="13" type="primary">6033485</name>
    <name evidence="12" type="ORF">CpipJ_CPIJ002258</name>
</gene>
<feature type="compositionally biased region" description="Basic and acidic residues" evidence="10">
    <location>
        <begin position="10"/>
        <end position="19"/>
    </location>
</feature>
<feature type="compositionally biased region" description="Low complexity" evidence="10">
    <location>
        <begin position="35"/>
        <end position="56"/>
    </location>
</feature>
<dbReference type="InterPro" id="IPR027417">
    <property type="entry name" value="P-loop_NTPase"/>
</dbReference>
<name>B0W5D9_CULQU</name>
<keyword evidence="9" id="KW-0175">Coiled coil</keyword>
<dbReference type="FunCoup" id="B0W5D9">
    <property type="interactions" value="29"/>
</dbReference>
<evidence type="ECO:0000313" key="14">
    <source>
        <dbReference type="Proteomes" id="UP000002320"/>
    </source>
</evidence>
<dbReference type="SUPFAM" id="SSF52540">
    <property type="entry name" value="P-loop containing nucleoside triphosphate hydrolases"/>
    <property type="match status" value="1"/>
</dbReference>
<evidence type="ECO:0000256" key="3">
    <source>
        <dbReference type="ARBA" id="ARBA00022741"/>
    </source>
</evidence>
<dbReference type="eggNOG" id="KOG0247">
    <property type="taxonomic scope" value="Eukaryota"/>
</dbReference>
<dbReference type="EMBL" id="DS231842">
    <property type="protein sequence ID" value="EDS35259.1"/>
    <property type="molecule type" value="Genomic_DNA"/>
</dbReference>
<evidence type="ECO:0000313" key="12">
    <source>
        <dbReference type="EMBL" id="EDS35259.1"/>
    </source>
</evidence>
<dbReference type="STRING" id="7176.B0W5D9"/>
<dbReference type="Proteomes" id="UP000002320">
    <property type="component" value="Unassembled WGS sequence"/>
</dbReference>
<comment type="subcellular location">
    <subcellularLocation>
        <location evidence="1">Cytoplasm</location>
        <location evidence="1">Cytoskeleton</location>
    </subcellularLocation>
</comment>
<accession>B0W5D9</accession>
<reference evidence="13" key="2">
    <citation type="submission" date="2021-02" db="UniProtKB">
        <authorList>
            <consortium name="EnsemblMetazoa"/>
        </authorList>
    </citation>
    <scope>IDENTIFICATION</scope>
    <source>
        <strain evidence="13">JHB</strain>
    </source>
</reference>
<dbReference type="GO" id="GO:0005524">
    <property type="term" value="F:ATP binding"/>
    <property type="evidence" value="ECO:0007669"/>
    <property type="project" value="UniProtKB-UniRule"/>
</dbReference>
<feature type="binding site" evidence="7">
    <location>
        <begin position="152"/>
        <end position="159"/>
    </location>
    <ligand>
        <name>ATP</name>
        <dbReference type="ChEBI" id="CHEBI:30616"/>
    </ligand>
</feature>
<dbReference type="VEuPathDB" id="VectorBase:CQUJHB015114"/>
<feature type="coiled-coil region" evidence="9">
    <location>
        <begin position="576"/>
        <end position="624"/>
    </location>
</feature>
<dbReference type="OMA" id="RVFIWIS"/>
<dbReference type="EnsemblMetazoa" id="CPIJ002258-RA">
    <property type="protein sequence ID" value="CPIJ002258-PA"/>
    <property type="gene ID" value="CPIJ002258"/>
</dbReference>
<dbReference type="GO" id="GO:0005634">
    <property type="term" value="C:nucleus"/>
    <property type="evidence" value="ECO:0007669"/>
    <property type="project" value="TreeGrafter"/>
</dbReference>
<feature type="domain" description="Kinesin motor" evidence="11">
    <location>
        <begin position="72"/>
        <end position="459"/>
    </location>
</feature>
<dbReference type="VEuPathDB" id="VectorBase:CPIJ002258"/>